<name>A0A835YQY2_9STRA</name>
<dbReference type="EMBL" id="JAFCMP010000547">
    <property type="protein sequence ID" value="KAG5175549.1"/>
    <property type="molecule type" value="Genomic_DNA"/>
</dbReference>
<evidence type="ECO:0000259" key="1">
    <source>
        <dbReference type="PROSITE" id="PS50994"/>
    </source>
</evidence>
<dbReference type="SUPFAM" id="SSF53098">
    <property type="entry name" value="Ribonuclease H-like"/>
    <property type="match status" value="1"/>
</dbReference>
<sequence>MRGAAEYRAFCKENGITAIFNLPANPTGNAAAESSVRILKTLLFSYWQGDGASRKKVRLTADVDKVLRVINNSQNAVTGYRPSDLQDPDCPKAVLVKVKATLFALAKGRALS</sequence>
<accession>A0A835YQY2</accession>
<reference evidence="2" key="1">
    <citation type="submission" date="2021-02" db="EMBL/GenBank/DDBJ databases">
        <title>First Annotated Genome of the Yellow-green Alga Tribonema minus.</title>
        <authorList>
            <person name="Mahan K.M."/>
        </authorList>
    </citation>
    <scope>NUCLEOTIDE SEQUENCE</scope>
    <source>
        <strain evidence="2">UTEX B ZZ1240</strain>
    </source>
</reference>
<proteinExistence type="predicted"/>
<dbReference type="Proteomes" id="UP000664859">
    <property type="component" value="Unassembled WGS sequence"/>
</dbReference>
<evidence type="ECO:0000313" key="2">
    <source>
        <dbReference type="EMBL" id="KAG5175549.1"/>
    </source>
</evidence>
<dbReference type="InterPro" id="IPR012337">
    <property type="entry name" value="RNaseH-like_sf"/>
</dbReference>
<gene>
    <name evidence="2" type="ORF">JKP88DRAFT_274433</name>
</gene>
<dbReference type="GO" id="GO:0003676">
    <property type="term" value="F:nucleic acid binding"/>
    <property type="evidence" value="ECO:0007669"/>
    <property type="project" value="InterPro"/>
</dbReference>
<dbReference type="GO" id="GO:0015074">
    <property type="term" value="P:DNA integration"/>
    <property type="evidence" value="ECO:0007669"/>
    <property type="project" value="InterPro"/>
</dbReference>
<keyword evidence="3" id="KW-1185">Reference proteome</keyword>
<dbReference type="InterPro" id="IPR001584">
    <property type="entry name" value="Integrase_cat-core"/>
</dbReference>
<dbReference type="PROSITE" id="PS50994">
    <property type="entry name" value="INTEGRASE"/>
    <property type="match status" value="1"/>
</dbReference>
<organism evidence="2 3">
    <name type="scientific">Tribonema minus</name>
    <dbReference type="NCBI Taxonomy" id="303371"/>
    <lineage>
        <taxon>Eukaryota</taxon>
        <taxon>Sar</taxon>
        <taxon>Stramenopiles</taxon>
        <taxon>Ochrophyta</taxon>
        <taxon>PX clade</taxon>
        <taxon>Xanthophyceae</taxon>
        <taxon>Tribonematales</taxon>
        <taxon>Tribonemataceae</taxon>
        <taxon>Tribonema</taxon>
    </lineage>
</organism>
<dbReference type="AlphaFoldDB" id="A0A835YQY2"/>
<dbReference type="InterPro" id="IPR036397">
    <property type="entry name" value="RNaseH_sf"/>
</dbReference>
<feature type="domain" description="Integrase catalytic" evidence="1">
    <location>
        <begin position="1"/>
        <end position="90"/>
    </location>
</feature>
<evidence type="ECO:0000313" key="3">
    <source>
        <dbReference type="Proteomes" id="UP000664859"/>
    </source>
</evidence>
<dbReference type="Gene3D" id="3.30.420.10">
    <property type="entry name" value="Ribonuclease H-like superfamily/Ribonuclease H"/>
    <property type="match status" value="1"/>
</dbReference>
<protein>
    <recommendedName>
        <fullName evidence="1">Integrase catalytic domain-containing protein</fullName>
    </recommendedName>
</protein>
<comment type="caution">
    <text evidence="2">The sequence shown here is derived from an EMBL/GenBank/DDBJ whole genome shotgun (WGS) entry which is preliminary data.</text>
</comment>